<feature type="binding site" evidence="3">
    <location>
        <position position="165"/>
    </location>
    <ligand>
        <name>a divalent metal cation</name>
        <dbReference type="ChEBI" id="CHEBI:60240"/>
        <label>2</label>
    </ligand>
</feature>
<name>A0A934X5R6_9MICO</name>
<dbReference type="InterPro" id="IPR032466">
    <property type="entry name" value="Metal_Hydrolase"/>
</dbReference>
<accession>A0A934X5R6</accession>
<comment type="similarity">
    <text evidence="4">Belongs to the metallo-dependent hydrolases superfamily. Phosphotriesterase family.</text>
</comment>
<dbReference type="SUPFAM" id="SSF51556">
    <property type="entry name" value="Metallo-dependent hydrolases"/>
    <property type="match status" value="1"/>
</dbReference>
<dbReference type="PROSITE" id="PS51347">
    <property type="entry name" value="PHOSPHOTRIESTERASE_2"/>
    <property type="match status" value="1"/>
</dbReference>
<feature type="binding site" evidence="3">
    <location>
        <position position="24"/>
    </location>
    <ligand>
        <name>a divalent metal cation</name>
        <dbReference type="ChEBI" id="CHEBI:60240"/>
        <label>1</label>
    </ligand>
</feature>
<dbReference type="PROSITE" id="PS01322">
    <property type="entry name" value="PHOSPHOTRIESTERASE_1"/>
    <property type="match status" value="1"/>
</dbReference>
<dbReference type="InterPro" id="IPR001559">
    <property type="entry name" value="Phosphotriesterase"/>
</dbReference>
<proteinExistence type="inferred from homology"/>
<evidence type="ECO:0000256" key="4">
    <source>
        <dbReference type="PROSITE-ProRule" id="PRU00679"/>
    </source>
</evidence>
<feature type="binding site" evidence="3">
    <location>
        <position position="22"/>
    </location>
    <ligand>
        <name>a divalent metal cation</name>
        <dbReference type="ChEBI" id="CHEBI:60240"/>
        <label>1</label>
    </ligand>
</feature>
<feature type="binding site" evidence="3">
    <location>
        <position position="292"/>
    </location>
    <ligand>
        <name>a divalent metal cation</name>
        <dbReference type="ChEBI" id="CHEBI:60240"/>
        <label>1</label>
    </ligand>
</feature>
<dbReference type="AlphaFoldDB" id="A0A934X5R6"/>
<evidence type="ECO:0000313" key="5">
    <source>
        <dbReference type="EMBL" id="MBK6301272.1"/>
    </source>
</evidence>
<comment type="caution">
    <text evidence="4">Lacks conserved residue(s) required for the propagation of feature annotation.</text>
</comment>
<keyword evidence="2" id="KW-0378">Hydrolase</keyword>
<protein>
    <submittedName>
        <fullName evidence="5">Phosphotriesterase</fullName>
    </submittedName>
</protein>
<comment type="cofactor">
    <cofactor evidence="3">
        <name>a divalent metal cation</name>
        <dbReference type="ChEBI" id="CHEBI:60240"/>
    </cofactor>
    <text evidence="3">Binds 2 divalent metal cations per subunit.</text>
</comment>
<dbReference type="Pfam" id="PF02126">
    <property type="entry name" value="PTE"/>
    <property type="match status" value="1"/>
</dbReference>
<dbReference type="EMBL" id="JADIXZ010000004">
    <property type="protein sequence ID" value="MBK6301272.1"/>
    <property type="molecule type" value="Genomic_DNA"/>
</dbReference>
<evidence type="ECO:0000256" key="2">
    <source>
        <dbReference type="ARBA" id="ARBA00022801"/>
    </source>
</evidence>
<dbReference type="InterPro" id="IPR017947">
    <property type="entry name" value="AryldialkylPase_Zn-BS"/>
</dbReference>
<dbReference type="GO" id="GO:0008270">
    <property type="term" value="F:zinc ion binding"/>
    <property type="evidence" value="ECO:0007669"/>
    <property type="project" value="InterPro"/>
</dbReference>
<comment type="caution">
    <text evidence="5">The sequence shown here is derived from an EMBL/GenBank/DDBJ whole genome shotgun (WGS) entry which is preliminary data.</text>
</comment>
<dbReference type="GO" id="GO:0016788">
    <property type="term" value="F:hydrolase activity, acting on ester bonds"/>
    <property type="evidence" value="ECO:0007669"/>
    <property type="project" value="InterPro"/>
</dbReference>
<feature type="binding site" evidence="3">
    <location>
        <position position="226"/>
    </location>
    <ligand>
        <name>a divalent metal cation</name>
        <dbReference type="ChEBI" id="CHEBI:60240"/>
        <label>2</label>
    </ligand>
</feature>
<feature type="binding site" evidence="3">
    <location>
        <position position="197"/>
    </location>
    <ligand>
        <name>a divalent metal cation</name>
        <dbReference type="ChEBI" id="CHEBI:60240"/>
        <label>2</label>
    </ligand>
</feature>
<keyword evidence="1 3" id="KW-0479">Metal-binding</keyword>
<reference evidence="5 6" key="1">
    <citation type="submission" date="2020-10" db="EMBL/GenBank/DDBJ databases">
        <title>Connecting structure to function with the recovery of over 1000 high-quality activated sludge metagenome-assembled genomes encoding full-length rRNA genes using long-read sequencing.</title>
        <authorList>
            <person name="Singleton C.M."/>
            <person name="Petriglieri F."/>
            <person name="Kristensen J.M."/>
            <person name="Kirkegaard R.H."/>
            <person name="Michaelsen T.Y."/>
            <person name="Andersen M.H."/>
            <person name="Karst S.M."/>
            <person name="Dueholm M.S."/>
            <person name="Nielsen P.H."/>
            <person name="Albertsen M."/>
        </authorList>
    </citation>
    <scope>NUCLEOTIDE SEQUENCE [LARGE SCALE GENOMIC DNA]</scope>
    <source>
        <strain evidence="5">AalE_18-Q3-R2-46_BAT3C.188</strain>
    </source>
</reference>
<feature type="binding site" evidence="3">
    <location>
        <position position="165"/>
    </location>
    <ligand>
        <name>a divalent metal cation</name>
        <dbReference type="ChEBI" id="CHEBI:60240"/>
        <label>1</label>
    </ligand>
</feature>
<gene>
    <name evidence="5" type="ORF">IPF40_09565</name>
</gene>
<dbReference type="PANTHER" id="PTHR10819:SF3">
    <property type="entry name" value="PHOSPHOTRIESTERASE-RELATED PROTEIN"/>
    <property type="match status" value="1"/>
</dbReference>
<evidence type="ECO:0000256" key="3">
    <source>
        <dbReference type="PIRSR" id="PIRSR601559-52"/>
    </source>
</evidence>
<evidence type="ECO:0000256" key="1">
    <source>
        <dbReference type="ARBA" id="ARBA00022723"/>
    </source>
</evidence>
<evidence type="ECO:0000313" key="6">
    <source>
        <dbReference type="Proteomes" id="UP000718281"/>
    </source>
</evidence>
<dbReference type="Gene3D" id="3.20.20.140">
    <property type="entry name" value="Metal-dependent hydrolases"/>
    <property type="match status" value="1"/>
</dbReference>
<dbReference type="PANTHER" id="PTHR10819">
    <property type="entry name" value="PHOSPHOTRIESTERASE-RELATED"/>
    <property type="match status" value="1"/>
</dbReference>
<organism evidence="5 6">
    <name type="scientific">Candidatus Phosphoribacter hodrii</name>
    <dbReference type="NCBI Taxonomy" id="2953743"/>
    <lineage>
        <taxon>Bacteria</taxon>
        <taxon>Bacillati</taxon>
        <taxon>Actinomycetota</taxon>
        <taxon>Actinomycetes</taxon>
        <taxon>Micrococcales</taxon>
        <taxon>Dermatophilaceae</taxon>
        <taxon>Candidatus Phosphoribacter</taxon>
    </lineage>
</organism>
<dbReference type="Proteomes" id="UP000718281">
    <property type="component" value="Unassembled WGS sequence"/>
</dbReference>
<sequence length="347" mass="38104">MTSVMTVTGPVDSADLGTTLTHEHIFNDVTSWWHETASTGWSAEDFASRPVTMDLLWDLRHDPFGNRDNCRLDSEPLAVTEIGRYAALGGRTIIDATGLGVGRDLALLRRVSAATGANIVAGTGYYLDGALPAEVASFGPEQFAEAIVRDVVDGEDGIRPGIIGEIGVSADFTPGERASLEGALIAQRELHLPIEVHLPAWFRRAGEVLDLAEHHGVDPSMVVLCHMGPSGDDLAYQEQLLRRGAWVQYDMIGMEVFYADQGVQCPSDEQNATWLCRLAERGHLGRLLVSQDIFIKSLLRHYGGPGYGHILQYFVPRLRRLGMTEDDVTQLLTTNPRTLFETAHKEN</sequence>